<dbReference type="PANTHER" id="PTHR11537">
    <property type="entry name" value="VOLTAGE-GATED POTASSIUM CHANNEL"/>
    <property type="match status" value="1"/>
</dbReference>
<keyword evidence="4" id="KW-0633">Potassium transport</keyword>
<feature type="domain" description="BTB" evidence="19">
    <location>
        <begin position="36"/>
        <end position="136"/>
    </location>
</feature>
<keyword evidence="13" id="KW-0564">Palmitate</keyword>
<comment type="caution">
    <text evidence="20">The sequence shown here is derived from an EMBL/GenBank/DDBJ whole genome shotgun (WGS) entry which is preliminary data.</text>
</comment>
<dbReference type="GO" id="GO:0051260">
    <property type="term" value="P:protein homooligomerization"/>
    <property type="evidence" value="ECO:0007669"/>
    <property type="project" value="InterPro"/>
</dbReference>
<keyword evidence="9" id="KW-0630">Potassium</keyword>
<evidence type="ECO:0000256" key="16">
    <source>
        <dbReference type="ARBA" id="ARBA00023303"/>
    </source>
</evidence>
<dbReference type="GO" id="GO:0044224">
    <property type="term" value="C:juxtaparanode region of axon"/>
    <property type="evidence" value="ECO:0007669"/>
    <property type="project" value="TreeGrafter"/>
</dbReference>
<dbReference type="GO" id="GO:0043025">
    <property type="term" value="C:neuronal cell body"/>
    <property type="evidence" value="ECO:0007669"/>
    <property type="project" value="TreeGrafter"/>
</dbReference>
<keyword evidence="7" id="KW-0631">Potassium channel</keyword>
<dbReference type="InterPro" id="IPR028325">
    <property type="entry name" value="VG_K_chnl"/>
</dbReference>
<keyword evidence="3" id="KW-1003">Cell membrane</keyword>
<dbReference type="GO" id="GO:0030425">
    <property type="term" value="C:dendrite"/>
    <property type="evidence" value="ECO:0007669"/>
    <property type="project" value="TreeGrafter"/>
</dbReference>
<feature type="transmembrane region" description="Helical" evidence="18">
    <location>
        <begin position="168"/>
        <end position="188"/>
    </location>
</feature>
<dbReference type="InterPro" id="IPR011333">
    <property type="entry name" value="SKP1/BTB/POZ_sf"/>
</dbReference>
<dbReference type="PANTHER" id="PTHR11537:SF24">
    <property type="entry name" value="POTASSIUM VOLTAGE-GATED CHANNEL SUBFAMILY A MEMBER 1"/>
    <property type="match status" value="1"/>
</dbReference>
<dbReference type="InterPro" id="IPR003968">
    <property type="entry name" value="K_chnl_volt-dep_Kv"/>
</dbReference>
<dbReference type="GO" id="GO:0008076">
    <property type="term" value="C:voltage-gated potassium channel complex"/>
    <property type="evidence" value="ECO:0007669"/>
    <property type="project" value="InterPro"/>
</dbReference>
<feature type="transmembrane region" description="Helical" evidence="18">
    <location>
        <begin position="218"/>
        <end position="238"/>
    </location>
</feature>
<evidence type="ECO:0000256" key="9">
    <source>
        <dbReference type="ARBA" id="ARBA00022958"/>
    </source>
</evidence>
<evidence type="ECO:0000313" key="20">
    <source>
        <dbReference type="EMBL" id="CAG5926524.1"/>
    </source>
</evidence>
<evidence type="ECO:0000256" key="6">
    <source>
        <dbReference type="ARBA" id="ARBA00022692"/>
    </source>
</evidence>
<evidence type="ECO:0000256" key="15">
    <source>
        <dbReference type="ARBA" id="ARBA00023288"/>
    </source>
</evidence>
<dbReference type="Proteomes" id="UP000677803">
    <property type="component" value="Unassembled WGS sequence"/>
</dbReference>
<evidence type="ECO:0000256" key="12">
    <source>
        <dbReference type="ARBA" id="ARBA00023136"/>
    </source>
</evidence>
<evidence type="ECO:0000256" key="18">
    <source>
        <dbReference type="SAM" id="Phobius"/>
    </source>
</evidence>
<dbReference type="GO" id="GO:0045202">
    <property type="term" value="C:synapse"/>
    <property type="evidence" value="ECO:0007669"/>
    <property type="project" value="TreeGrafter"/>
</dbReference>
<accession>A0A8S4B4M2</accession>
<dbReference type="InterPro" id="IPR004050">
    <property type="entry name" value="K_chnl_volt-dep_Kv1.3"/>
</dbReference>
<evidence type="ECO:0000256" key="10">
    <source>
        <dbReference type="ARBA" id="ARBA00022989"/>
    </source>
</evidence>
<dbReference type="FunFam" id="1.10.287.70:FF:000002">
    <property type="entry name" value="Potassium voltage-gated channel subfamily a member"/>
    <property type="match status" value="1"/>
</dbReference>
<dbReference type="EMBL" id="CAJRST010011113">
    <property type="protein sequence ID" value="CAG5926524.1"/>
    <property type="molecule type" value="Genomic_DNA"/>
</dbReference>
<feature type="transmembrane region" description="Helical" evidence="18">
    <location>
        <begin position="328"/>
        <end position="349"/>
    </location>
</feature>
<dbReference type="PRINTS" id="PR01496">
    <property type="entry name" value="SHAKERCHANEL"/>
</dbReference>
<keyword evidence="21" id="KW-1185">Reference proteome</keyword>
<reference evidence="20" key="1">
    <citation type="submission" date="2021-05" db="EMBL/GenBank/DDBJ databases">
        <authorList>
            <person name="Tigano A."/>
        </authorList>
    </citation>
    <scope>NUCLEOTIDE SEQUENCE</scope>
</reference>
<dbReference type="OrthoDB" id="415460at2759"/>
<dbReference type="InterPro" id="IPR003972">
    <property type="entry name" value="K_chnl_volt-dep_Kv1"/>
</dbReference>
<dbReference type="Gene3D" id="3.30.710.10">
    <property type="entry name" value="Potassium Channel Kv1.1, Chain A"/>
    <property type="match status" value="1"/>
</dbReference>
<dbReference type="InterPro" id="IPR005821">
    <property type="entry name" value="Ion_trans_dom"/>
</dbReference>
<keyword evidence="5" id="KW-0597">Phosphoprotein</keyword>
<dbReference type="SMART" id="SM00225">
    <property type="entry name" value="BTB"/>
    <property type="match status" value="1"/>
</dbReference>
<evidence type="ECO:0000256" key="7">
    <source>
        <dbReference type="ARBA" id="ARBA00022826"/>
    </source>
</evidence>
<dbReference type="Gene3D" id="1.10.287.70">
    <property type="match status" value="1"/>
</dbReference>
<dbReference type="FunFam" id="3.30.710.10:FF:000007">
    <property type="entry name" value="Potassium voltage-gated channel subfamily A member 2"/>
    <property type="match status" value="1"/>
</dbReference>
<dbReference type="PRINTS" id="PR00169">
    <property type="entry name" value="KCHANNEL"/>
</dbReference>
<feature type="compositionally biased region" description="Polar residues" evidence="17">
    <location>
        <begin position="1"/>
        <end position="15"/>
    </location>
</feature>
<keyword evidence="16" id="KW-0407">Ion channel</keyword>
<dbReference type="GO" id="GO:0033270">
    <property type="term" value="C:paranode region of axon"/>
    <property type="evidence" value="ECO:0007669"/>
    <property type="project" value="TreeGrafter"/>
</dbReference>
<protein>
    <submittedName>
        <fullName evidence="20">(Atlantic silverside) hypothetical protein</fullName>
    </submittedName>
</protein>
<keyword evidence="10 18" id="KW-1133">Transmembrane helix</keyword>
<keyword evidence="6 18" id="KW-0812">Transmembrane</keyword>
<evidence type="ECO:0000256" key="11">
    <source>
        <dbReference type="ARBA" id="ARBA00023065"/>
    </source>
</evidence>
<keyword evidence="15" id="KW-0449">Lipoprotein</keyword>
<dbReference type="AlphaFoldDB" id="A0A8S4B4M2"/>
<evidence type="ECO:0000259" key="19">
    <source>
        <dbReference type="SMART" id="SM00225"/>
    </source>
</evidence>
<evidence type="ECO:0000256" key="14">
    <source>
        <dbReference type="ARBA" id="ARBA00023180"/>
    </source>
</evidence>
<feature type="compositionally biased region" description="Polar residues" evidence="17">
    <location>
        <begin position="446"/>
        <end position="457"/>
    </location>
</feature>
<evidence type="ECO:0000256" key="4">
    <source>
        <dbReference type="ARBA" id="ARBA00022538"/>
    </source>
</evidence>
<dbReference type="PRINTS" id="PR01491">
    <property type="entry name" value="KVCHANNEL"/>
</dbReference>
<dbReference type="InterPro" id="IPR003131">
    <property type="entry name" value="T1-type_BTB"/>
</dbReference>
<evidence type="ECO:0000256" key="13">
    <source>
        <dbReference type="ARBA" id="ARBA00023139"/>
    </source>
</evidence>
<gene>
    <name evidence="20" type="ORF">MMEN_LOCUS11016</name>
</gene>
<dbReference type="SUPFAM" id="SSF81324">
    <property type="entry name" value="Voltage-gated potassium channels"/>
    <property type="match status" value="1"/>
</dbReference>
<dbReference type="GO" id="GO:0005251">
    <property type="term" value="F:delayed rectifier potassium channel activity"/>
    <property type="evidence" value="ECO:0007669"/>
    <property type="project" value="TreeGrafter"/>
</dbReference>
<dbReference type="Gene3D" id="1.20.120.350">
    <property type="entry name" value="Voltage-gated potassium channels. Chain C"/>
    <property type="match status" value="1"/>
</dbReference>
<sequence length="487" mass="55435">MTVVSTENMDETSTLPGHPQDAYPLDDDHDDHDCCERVVINISGLRFETQLKTLAQFPETLLGNPKKRMRYFDPLRNEYFFDRNRPSFDAILYYYQSGGRLRRPVNVPLDMFSEEIKFYELGAEAMEKFREDEGFIREEERPLPEKEFQRQIWLLFEHPESSGPARGIAIVSVMVILISIVIFCLETLPELKEDPNDRIHMVGNTTMYYKASVLTDPFFVVETLCIIWFSFELIVRFFACPSKAAFFKNMMNSIDIVAIIPYFITLGTELADDQESKEGKAGGGEQATSLAILRVIRLVRVFRIFKLSRHSKGLQILGQTLKASMRELGLLIFFLFIGVILFSSAVYFAEAEEKESFFTSIPDAFWWAVVSMTTVGYGDMYPVTIGGKIVGSLCAIAGVLTIALPVPVIVSNFNYFYHRETEGEEQFQYTHVSCGHQQPAPAFGQFQESHSRPSLTKSEYPDSEDADSIKYTNCSPHKAYTGKLSDV</sequence>
<dbReference type="PRINTS" id="PR01510">
    <property type="entry name" value="KV13CHANNEL"/>
</dbReference>
<dbReference type="Pfam" id="PF00520">
    <property type="entry name" value="Ion_trans"/>
    <property type="match status" value="1"/>
</dbReference>
<dbReference type="Pfam" id="PF02214">
    <property type="entry name" value="BTB_2"/>
    <property type="match status" value="1"/>
</dbReference>
<evidence type="ECO:0000256" key="2">
    <source>
        <dbReference type="ARBA" id="ARBA00022448"/>
    </source>
</evidence>
<dbReference type="InterPro" id="IPR027359">
    <property type="entry name" value="Volt_channel_dom_sf"/>
</dbReference>
<keyword evidence="12 18" id="KW-0472">Membrane</keyword>
<evidence type="ECO:0000313" key="21">
    <source>
        <dbReference type="Proteomes" id="UP000677803"/>
    </source>
</evidence>
<evidence type="ECO:0000256" key="3">
    <source>
        <dbReference type="ARBA" id="ARBA00022475"/>
    </source>
</evidence>
<dbReference type="InterPro" id="IPR000210">
    <property type="entry name" value="BTB/POZ_dom"/>
</dbReference>
<evidence type="ECO:0000256" key="5">
    <source>
        <dbReference type="ARBA" id="ARBA00022553"/>
    </source>
</evidence>
<name>A0A8S4B4M2_9TELE</name>
<organism evidence="20 21">
    <name type="scientific">Menidia menidia</name>
    <name type="common">Atlantic silverside</name>
    <dbReference type="NCBI Taxonomy" id="238744"/>
    <lineage>
        <taxon>Eukaryota</taxon>
        <taxon>Metazoa</taxon>
        <taxon>Chordata</taxon>
        <taxon>Craniata</taxon>
        <taxon>Vertebrata</taxon>
        <taxon>Euteleostomi</taxon>
        <taxon>Actinopterygii</taxon>
        <taxon>Neopterygii</taxon>
        <taxon>Teleostei</taxon>
        <taxon>Neoteleostei</taxon>
        <taxon>Acanthomorphata</taxon>
        <taxon>Ovalentaria</taxon>
        <taxon>Atherinomorphae</taxon>
        <taxon>Atheriniformes</taxon>
        <taxon>Atherinopsidae</taxon>
        <taxon>Menidiinae</taxon>
        <taxon>Menidia</taxon>
    </lineage>
</organism>
<keyword evidence="8" id="KW-0851">Voltage-gated channel</keyword>
<evidence type="ECO:0000256" key="17">
    <source>
        <dbReference type="SAM" id="MobiDB-lite"/>
    </source>
</evidence>
<dbReference type="GO" id="GO:0001508">
    <property type="term" value="P:action potential"/>
    <property type="evidence" value="ECO:0007669"/>
    <property type="project" value="TreeGrafter"/>
</dbReference>
<keyword evidence="14" id="KW-0325">Glycoprotein</keyword>
<dbReference type="FunFam" id="1.20.120.350:FF:000021">
    <property type="entry name" value="Potassium voltage-gated channel subfamily A member 3"/>
    <property type="match status" value="1"/>
</dbReference>
<evidence type="ECO:0000256" key="8">
    <source>
        <dbReference type="ARBA" id="ARBA00022882"/>
    </source>
</evidence>
<dbReference type="SUPFAM" id="SSF54695">
    <property type="entry name" value="POZ domain"/>
    <property type="match status" value="1"/>
</dbReference>
<feature type="region of interest" description="Disordered" evidence="17">
    <location>
        <begin position="1"/>
        <end position="23"/>
    </location>
</feature>
<evidence type="ECO:0000256" key="1">
    <source>
        <dbReference type="ARBA" id="ARBA00004651"/>
    </source>
</evidence>
<keyword evidence="2" id="KW-0813">Transport</keyword>
<proteinExistence type="predicted"/>
<feature type="transmembrane region" description="Helical" evidence="18">
    <location>
        <begin position="389"/>
        <end position="410"/>
    </location>
</feature>
<feature type="region of interest" description="Disordered" evidence="17">
    <location>
        <begin position="445"/>
        <end position="487"/>
    </location>
</feature>
<comment type="subcellular location">
    <subcellularLocation>
        <location evidence="1">Cell membrane</location>
        <topology evidence="1">Multi-pass membrane protein</topology>
    </subcellularLocation>
</comment>
<keyword evidence="11" id="KW-0406">Ion transport</keyword>